<accession>A0A2K5UH13</accession>
<reference evidence="2" key="3">
    <citation type="submission" date="2025-09" db="UniProtKB">
        <authorList>
            <consortium name="Ensembl"/>
        </authorList>
    </citation>
    <scope>IDENTIFICATION</scope>
</reference>
<keyword evidence="3" id="KW-1185">Reference proteome</keyword>
<feature type="region of interest" description="Disordered" evidence="1">
    <location>
        <begin position="323"/>
        <end position="372"/>
    </location>
</feature>
<reference evidence="2 3" key="1">
    <citation type="submission" date="2013-03" db="EMBL/GenBank/DDBJ databases">
        <authorList>
            <person name="Warren W."/>
            <person name="Wilson R.K."/>
        </authorList>
    </citation>
    <scope>NUCLEOTIDE SEQUENCE</scope>
</reference>
<feature type="region of interest" description="Disordered" evidence="1">
    <location>
        <begin position="24"/>
        <end position="62"/>
    </location>
</feature>
<feature type="compositionally biased region" description="Low complexity" evidence="1">
    <location>
        <begin position="124"/>
        <end position="173"/>
    </location>
</feature>
<protein>
    <submittedName>
        <fullName evidence="2">Uncharacterized protein</fullName>
    </submittedName>
</protein>
<feature type="compositionally biased region" description="Low complexity" evidence="1">
    <location>
        <begin position="345"/>
        <end position="363"/>
    </location>
</feature>
<sequence>GGAQRGEKGAQGVGLTLQLAQLRLRAAEPPSSHLPRQSARPGRGYGAPPVGKGGKGESRLKRPSVLISALTWKRLVAASAKKKKGSKKVTPKPASTGPDPLVQQRNRENLLRKGRDPPDGGGTAKPLAVPVPTVPAAAATCEPPSGGSAAAQPPGSGGKASAAASPSPAGGAAGAWRLAAAGHRAGVHRRAAALSGRLRVPTLLPPQGAEPRRAGRLVPRCGPLAAAAGLARPGLHYARQPGVRVPAVPRVAAWGRAGVGRRAAGRLPHLPLPRLLLHGQRDLLPTQALPRGARQGALLAALPAPHPAAQPADAAAQRRPPLLHAGLSRPQERGRGRRQRRGPTERGASAASSAARDSCAAGAKHWTMNLDR</sequence>
<feature type="compositionally biased region" description="Basic residues" evidence="1">
    <location>
        <begin position="80"/>
        <end position="90"/>
    </location>
</feature>
<organism evidence="2 3">
    <name type="scientific">Macaca fascicularis</name>
    <name type="common">Crab-eating macaque</name>
    <name type="synonym">Cynomolgus monkey</name>
    <dbReference type="NCBI Taxonomy" id="9541"/>
    <lineage>
        <taxon>Eukaryota</taxon>
        <taxon>Metazoa</taxon>
        <taxon>Chordata</taxon>
        <taxon>Craniata</taxon>
        <taxon>Vertebrata</taxon>
        <taxon>Euteleostomi</taxon>
        <taxon>Mammalia</taxon>
        <taxon>Eutheria</taxon>
        <taxon>Euarchontoglires</taxon>
        <taxon>Primates</taxon>
        <taxon>Haplorrhini</taxon>
        <taxon>Catarrhini</taxon>
        <taxon>Cercopithecidae</taxon>
        <taxon>Cercopithecinae</taxon>
        <taxon>Macaca</taxon>
    </lineage>
</organism>
<reference evidence="2" key="2">
    <citation type="submission" date="2025-08" db="UniProtKB">
        <authorList>
            <consortium name="Ensembl"/>
        </authorList>
    </citation>
    <scope>IDENTIFICATION</scope>
</reference>
<dbReference type="Proteomes" id="UP000233100">
    <property type="component" value="Chromosome 12"/>
</dbReference>
<dbReference type="STRING" id="9541.ENSMFAP00000011680"/>
<dbReference type="AlphaFoldDB" id="A0A2K5UH13"/>
<name>A0A2K5UH13_MACFA</name>
<evidence type="ECO:0000313" key="2">
    <source>
        <dbReference type="Ensembl" id="ENSMFAP00000011680.2"/>
    </source>
</evidence>
<evidence type="ECO:0000256" key="1">
    <source>
        <dbReference type="SAM" id="MobiDB-lite"/>
    </source>
</evidence>
<feature type="compositionally biased region" description="Basic and acidic residues" evidence="1">
    <location>
        <begin position="105"/>
        <end position="118"/>
    </location>
</feature>
<proteinExistence type="predicted"/>
<evidence type="ECO:0000313" key="3">
    <source>
        <dbReference type="Proteomes" id="UP000233100"/>
    </source>
</evidence>
<feature type="region of interest" description="Disordered" evidence="1">
    <location>
        <begin position="78"/>
        <end position="173"/>
    </location>
</feature>
<dbReference type="VEuPathDB" id="HostDB:ENSMFAG00000017685"/>
<dbReference type="Ensembl" id="ENSMFAT00000051321.2">
    <property type="protein sequence ID" value="ENSMFAP00000011680.2"/>
    <property type="gene ID" value="ENSMFAG00000017685.2"/>
</dbReference>
<dbReference type="Bgee" id="ENSMFAG00000017685">
    <property type="expression patterns" value="Expressed in temporal lobe and 3 other cell types or tissues"/>
</dbReference>